<keyword evidence="7 10" id="KW-0256">Endoplasmic reticulum</keyword>
<keyword evidence="12" id="KW-1185">Reference proteome</keyword>
<evidence type="ECO:0000313" key="11">
    <source>
        <dbReference type="EMBL" id="KAK1409606.1"/>
    </source>
</evidence>
<proteinExistence type="inferred from homology"/>
<comment type="subcellular location">
    <subcellularLocation>
        <location evidence="2 10">Endoplasmic reticulum membrane</location>
        <topology evidence="2 10">Single-pass type I membrane protein</topology>
    </subcellularLocation>
</comment>
<evidence type="ECO:0000256" key="1">
    <source>
        <dbReference type="ARBA" id="ARBA00002791"/>
    </source>
</evidence>
<sequence length="539" mass="60814">MANFTRSTLYQAQSISTISNCVWFGFVLFYQTQPFNYYQCTISVHHNHIICRRLGSIQFHCYCVRSRSNMAIFVTRSRLTLIFSLITFLSLSSSSLSSSTTQLQILTAERRIDLASHIIRAVLTLKVQNNGESPASDVLLAFPLTQVKHLALIQAVEVAGKKRKKSLHPLDVKTSDHAEGPNGAKLYSISLRNPLNAGGSVSIEVSYVLTQSLEPFPVEISQSESQLVLYRDSALILSPYEIKQQTTVIRTPSTKVESFTRVEPSSHIRTELKYGPYEDQPSFSSTPVVIHFENNNPFAVVEELVREIEISHWGNLQVTEHYTLVHNGARHKGGFSRVEYQSRPTFSGVASFKHLLVKLPPRVHSVYYRDNIGNISTSHLRTGYSKSELEIEPRYPLLGGWKATFVIGYGLPLEDVLFESDDGKRYLNFSFGCPIAETLVNKITNKVVLPEGSKNASVVVPFSVERRAETSYSYLDIVGRPVVVLEKENVVPEHNSLFQVYYDFHPMSMLAEPLMLISVFFFLFVAALAYIHMDISIRK</sequence>
<dbReference type="Proteomes" id="UP001229421">
    <property type="component" value="Unassembled WGS sequence"/>
</dbReference>
<gene>
    <name evidence="11" type="ORF">QVD17_36133</name>
</gene>
<organism evidence="11 12">
    <name type="scientific">Tagetes erecta</name>
    <name type="common">African marigold</name>
    <dbReference type="NCBI Taxonomy" id="13708"/>
    <lineage>
        <taxon>Eukaryota</taxon>
        <taxon>Viridiplantae</taxon>
        <taxon>Streptophyta</taxon>
        <taxon>Embryophyta</taxon>
        <taxon>Tracheophyta</taxon>
        <taxon>Spermatophyta</taxon>
        <taxon>Magnoliopsida</taxon>
        <taxon>eudicotyledons</taxon>
        <taxon>Gunneridae</taxon>
        <taxon>Pentapetalae</taxon>
        <taxon>asterids</taxon>
        <taxon>campanulids</taxon>
        <taxon>Asterales</taxon>
        <taxon>Asteraceae</taxon>
        <taxon>Asteroideae</taxon>
        <taxon>Heliantheae alliance</taxon>
        <taxon>Tageteae</taxon>
        <taxon>Tagetes</taxon>
    </lineage>
</organism>
<evidence type="ECO:0000256" key="5">
    <source>
        <dbReference type="ARBA" id="ARBA00022692"/>
    </source>
</evidence>
<name>A0AAD8NIR1_TARER</name>
<protein>
    <recommendedName>
        <fullName evidence="10">Dolichyl-diphosphooligosaccharide--protein glycosyltransferase subunit 1</fullName>
    </recommendedName>
</protein>
<evidence type="ECO:0000256" key="6">
    <source>
        <dbReference type="ARBA" id="ARBA00022729"/>
    </source>
</evidence>
<keyword evidence="8 10" id="KW-1133">Transmembrane helix</keyword>
<comment type="subunit">
    <text evidence="10">Component of the oligosaccharyltransferase (OST) complex.</text>
</comment>
<accession>A0AAD8NIR1</accession>
<dbReference type="PANTHER" id="PTHR21049:SF2">
    <property type="entry name" value="DOLICHYL-DIPHOSPHOOLIGOSACCHARIDE--PROTEIN GLYCOSYLTRANSFERASE SUBUNIT 1B"/>
    <property type="match status" value="1"/>
</dbReference>
<dbReference type="EMBL" id="JAUHHV010000010">
    <property type="protein sequence ID" value="KAK1409606.1"/>
    <property type="molecule type" value="Genomic_DNA"/>
</dbReference>
<evidence type="ECO:0000256" key="9">
    <source>
        <dbReference type="ARBA" id="ARBA00023136"/>
    </source>
</evidence>
<dbReference type="PANTHER" id="PTHR21049">
    <property type="entry name" value="RIBOPHORIN I"/>
    <property type="match status" value="1"/>
</dbReference>
<comment type="function">
    <text evidence="1 10">Subunit of the oligosaccharyl transferase (OST) complex that catalyzes the initial transfer of a defined glycan (Glc(3)Man(9)GlcNAc(2) in eukaryotes) from the lipid carrier dolichol-pyrophosphate to an asparagine residue within an Asn-X-Ser/Thr consensus motif in nascent polypeptide chains, the first step in protein N-glycosylation. N-glycosylation occurs cotranslationally and the complex associates with the Sec61 complex at the channel-forming translocon complex that mediates protein translocation across the endoplasmic reticulum (ER). All subunits are required for a maximal enzyme activity.</text>
</comment>
<evidence type="ECO:0000256" key="2">
    <source>
        <dbReference type="ARBA" id="ARBA00004115"/>
    </source>
</evidence>
<dbReference type="GO" id="GO:0008250">
    <property type="term" value="C:oligosaccharyltransferase complex"/>
    <property type="evidence" value="ECO:0007669"/>
    <property type="project" value="UniProtKB-UniRule"/>
</dbReference>
<evidence type="ECO:0000256" key="10">
    <source>
        <dbReference type="RuleBase" id="RU361143"/>
    </source>
</evidence>
<evidence type="ECO:0000256" key="3">
    <source>
        <dbReference type="ARBA" id="ARBA00004922"/>
    </source>
</evidence>
<evidence type="ECO:0000256" key="7">
    <source>
        <dbReference type="ARBA" id="ARBA00022824"/>
    </source>
</evidence>
<keyword evidence="9 10" id="KW-0472">Membrane</keyword>
<reference evidence="11" key="1">
    <citation type="journal article" date="2023" name="bioRxiv">
        <title>Improved chromosome-level genome assembly for marigold (Tagetes erecta).</title>
        <authorList>
            <person name="Jiang F."/>
            <person name="Yuan L."/>
            <person name="Wang S."/>
            <person name="Wang H."/>
            <person name="Xu D."/>
            <person name="Wang A."/>
            <person name="Fan W."/>
        </authorList>
    </citation>
    <scope>NUCLEOTIDE SEQUENCE</scope>
    <source>
        <strain evidence="11">WSJ</strain>
        <tissue evidence="11">Leaf</tissue>
    </source>
</reference>
<evidence type="ECO:0000256" key="8">
    <source>
        <dbReference type="ARBA" id="ARBA00022989"/>
    </source>
</evidence>
<evidence type="ECO:0000256" key="4">
    <source>
        <dbReference type="ARBA" id="ARBA00008905"/>
    </source>
</evidence>
<dbReference type="AlphaFoldDB" id="A0AAD8NIR1"/>
<keyword evidence="6" id="KW-0732">Signal</keyword>
<comment type="similarity">
    <text evidence="4 10">Belongs to the OST1 family.</text>
</comment>
<feature type="transmembrane region" description="Helical" evidence="10">
    <location>
        <begin position="514"/>
        <end position="533"/>
    </location>
</feature>
<dbReference type="GO" id="GO:0018279">
    <property type="term" value="P:protein N-linked glycosylation via asparagine"/>
    <property type="evidence" value="ECO:0007669"/>
    <property type="project" value="TreeGrafter"/>
</dbReference>
<evidence type="ECO:0000313" key="12">
    <source>
        <dbReference type="Proteomes" id="UP001229421"/>
    </source>
</evidence>
<comment type="caution">
    <text evidence="11">The sequence shown here is derived from an EMBL/GenBank/DDBJ whole genome shotgun (WGS) entry which is preliminary data.</text>
</comment>
<keyword evidence="5 10" id="KW-0812">Transmembrane</keyword>
<dbReference type="InterPro" id="IPR007676">
    <property type="entry name" value="Ribophorin_I"/>
</dbReference>
<dbReference type="Pfam" id="PF04597">
    <property type="entry name" value="Ribophorin_I"/>
    <property type="match status" value="1"/>
</dbReference>
<comment type="pathway">
    <text evidence="3 10">Protein modification; protein glycosylation.</text>
</comment>